<evidence type="ECO:0000313" key="4">
    <source>
        <dbReference type="EMBL" id="CAD7232298.1"/>
    </source>
</evidence>
<sequence>MRRRAGVAAIQHQQKEQERFRERAQVIQENQIEELSRQLERFREKLSYFAAKHKDEIKRDCVFRKKFQDMCARIGVDPLASSKGFWAKILDVGDFYYELGVQIVEICLATQSRNGGLISLDELLKKLHDRRIGTSQSQEISQDDVVRSIRKLRVLGTGFSLISSGKTFLVQSVPRELSMDHAQVLQAAESNPEGFVSISSLVSAFEWEKPRAISALDDLLKEGMAWRDDQSSPEVTYWIPSLFPQLVETGLA</sequence>
<organism evidence="4">
    <name type="scientific">Cyprideis torosa</name>
    <dbReference type="NCBI Taxonomy" id="163714"/>
    <lineage>
        <taxon>Eukaryota</taxon>
        <taxon>Metazoa</taxon>
        <taxon>Ecdysozoa</taxon>
        <taxon>Arthropoda</taxon>
        <taxon>Crustacea</taxon>
        <taxon>Oligostraca</taxon>
        <taxon>Ostracoda</taxon>
        <taxon>Podocopa</taxon>
        <taxon>Podocopida</taxon>
        <taxon>Cytherocopina</taxon>
        <taxon>Cytheroidea</taxon>
        <taxon>Cytherideidae</taxon>
        <taxon>Cyprideis</taxon>
    </lineage>
</organism>
<proteinExistence type="inferred from homology"/>
<reference evidence="4" key="1">
    <citation type="submission" date="2020-11" db="EMBL/GenBank/DDBJ databases">
        <authorList>
            <person name="Tran Van P."/>
        </authorList>
    </citation>
    <scope>NUCLEOTIDE SEQUENCE</scope>
</reference>
<dbReference type="SUPFAM" id="SSF46785">
    <property type="entry name" value="Winged helix' DNA-binding domain"/>
    <property type="match status" value="2"/>
</dbReference>
<dbReference type="GO" id="GO:0043328">
    <property type="term" value="P:protein transport to vacuole involved in ubiquitin-dependent protein catabolic process via the multivesicular body sorting pathway"/>
    <property type="evidence" value="ECO:0007669"/>
    <property type="project" value="TreeGrafter"/>
</dbReference>
<evidence type="ECO:0000256" key="1">
    <source>
        <dbReference type="ARBA" id="ARBA00009834"/>
    </source>
</evidence>
<evidence type="ECO:0000256" key="3">
    <source>
        <dbReference type="PIRNR" id="PIRNR017215"/>
    </source>
</evidence>
<dbReference type="FunFam" id="1.10.10.10:FF:000085">
    <property type="entry name" value="Vacuolar-sorting protein SNF8"/>
    <property type="match status" value="1"/>
</dbReference>
<dbReference type="Gene3D" id="6.10.140.180">
    <property type="match status" value="1"/>
</dbReference>
<dbReference type="InterPro" id="IPR036388">
    <property type="entry name" value="WH-like_DNA-bd_sf"/>
</dbReference>
<dbReference type="InterPro" id="IPR040608">
    <property type="entry name" value="Snf8/Vps36"/>
</dbReference>
<dbReference type="PANTHER" id="PTHR12806">
    <property type="entry name" value="EAP30 SUBUNIT OF ELL COMPLEX"/>
    <property type="match status" value="1"/>
</dbReference>
<dbReference type="PANTHER" id="PTHR12806:SF0">
    <property type="entry name" value="VACUOLAR-SORTING PROTEIN SNF8"/>
    <property type="match status" value="1"/>
</dbReference>
<comment type="subunit">
    <text evidence="3">Component of the endosomal sorting complex required for transport II (ESCRT-II).</text>
</comment>
<protein>
    <recommendedName>
        <fullName evidence="2 3">Vacuolar-sorting protein SNF8</fullName>
    </recommendedName>
</protein>
<comment type="function">
    <text evidence="3">Component of the endosomal sorting complex required for transport II (ESCRT-II), which is required for multivesicular body (MVB) formation and sorting of endosomal cargo proteins into MVBs.</text>
</comment>
<dbReference type="PIRSF" id="PIRSF017215">
    <property type="entry name" value="ESCRT2_Vps22"/>
    <property type="match status" value="1"/>
</dbReference>
<dbReference type="Gene3D" id="1.10.10.10">
    <property type="entry name" value="Winged helix-like DNA-binding domain superfamily/Winged helix DNA-binding domain"/>
    <property type="match status" value="2"/>
</dbReference>
<comment type="similarity">
    <text evidence="1 3">Belongs to the SNF8 family.</text>
</comment>
<accession>A0A7R8WKM4</accession>
<dbReference type="InterPro" id="IPR036390">
    <property type="entry name" value="WH_DNA-bd_sf"/>
</dbReference>
<dbReference type="EMBL" id="OB664479">
    <property type="protein sequence ID" value="CAD7232298.1"/>
    <property type="molecule type" value="Genomic_DNA"/>
</dbReference>
<dbReference type="Pfam" id="PF04157">
    <property type="entry name" value="EAP30"/>
    <property type="match status" value="1"/>
</dbReference>
<dbReference type="InterPro" id="IPR016689">
    <property type="entry name" value="ESCRT-2_cplx_Snf8"/>
</dbReference>
<dbReference type="OrthoDB" id="283883at2759"/>
<keyword evidence="3" id="KW-0653">Protein transport</keyword>
<dbReference type="GO" id="GO:0000814">
    <property type="term" value="C:ESCRT II complex"/>
    <property type="evidence" value="ECO:0007669"/>
    <property type="project" value="UniProtKB-UniRule"/>
</dbReference>
<name>A0A7R8WKM4_9CRUS</name>
<keyword evidence="3" id="KW-0813">Transport</keyword>
<gene>
    <name evidence="4" type="ORF">CTOB1V02_LOCUS10134</name>
</gene>
<dbReference type="AlphaFoldDB" id="A0A7R8WKM4"/>
<evidence type="ECO:0000256" key="2">
    <source>
        <dbReference type="ARBA" id="ARBA00017052"/>
    </source>
</evidence>